<dbReference type="Gene3D" id="3.40.50.300">
    <property type="entry name" value="P-loop containing nucleotide triphosphate hydrolases"/>
    <property type="match status" value="1"/>
</dbReference>
<comment type="caution">
    <text evidence="4">The sequence shown here is derived from an EMBL/GenBank/DDBJ whole genome shotgun (WGS) entry which is preliminary data.</text>
</comment>
<dbReference type="Pfam" id="PF00005">
    <property type="entry name" value="ABC_tran"/>
    <property type="match status" value="1"/>
</dbReference>
<dbReference type="EMBL" id="JAUSUQ010000003">
    <property type="protein sequence ID" value="MDQ0338379.1"/>
    <property type="molecule type" value="Genomic_DNA"/>
</dbReference>
<gene>
    <name evidence="4" type="ORF">J2S00_001163</name>
</gene>
<dbReference type="InterPro" id="IPR003593">
    <property type="entry name" value="AAA+_ATPase"/>
</dbReference>
<keyword evidence="2 4" id="KW-0067">ATP-binding</keyword>
<dbReference type="InterPro" id="IPR017871">
    <property type="entry name" value="ABC_transporter-like_CS"/>
</dbReference>
<reference evidence="4 5" key="1">
    <citation type="submission" date="2023-07" db="EMBL/GenBank/DDBJ databases">
        <title>Genomic Encyclopedia of Type Strains, Phase IV (KMG-IV): sequencing the most valuable type-strain genomes for metagenomic binning, comparative biology and taxonomic classification.</title>
        <authorList>
            <person name="Goeker M."/>
        </authorList>
    </citation>
    <scope>NUCLEOTIDE SEQUENCE [LARGE SCALE GENOMIC DNA]</scope>
    <source>
        <strain evidence="4 5">DSM 17740</strain>
    </source>
</reference>
<sequence>MIKLEELSTAVGGKTIVQQVTASVNKGEFVGLVGPNGSGKSTLLKTIYRVLKPQAGLVTLEGEALSRIPLKETAKKMAVVSQEAPLLFEFKVREIVHMGRFPHKRLLEPDTPADEEMVQQALQQVGLQDKLDEPYSGLSGGEKQRVQIARVLAQGADYLILDEPTNHLDIHHQLHILELVKSLEVTVLAALHDLNLAAMYCDRLLVMKEGHLVADGTPEEVLTPSLLAEVFQVQAEVRPHPVFNKPVITFFPTETRGRNHK</sequence>
<feature type="domain" description="ABC transporter" evidence="3">
    <location>
        <begin position="2"/>
        <end position="234"/>
    </location>
</feature>
<dbReference type="SUPFAM" id="SSF52540">
    <property type="entry name" value="P-loop containing nucleoside triphosphate hydrolases"/>
    <property type="match status" value="1"/>
</dbReference>
<dbReference type="RefSeq" id="WP_307336611.1">
    <property type="nucleotide sequence ID" value="NZ_JAUSUQ010000003.1"/>
</dbReference>
<dbReference type="PROSITE" id="PS50893">
    <property type="entry name" value="ABC_TRANSPORTER_2"/>
    <property type="match status" value="1"/>
</dbReference>
<dbReference type="PROSITE" id="PS00211">
    <property type="entry name" value="ABC_TRANSPORTER_1"/>
    <property type="match status" value="1"/>
</dbReference>
<dbReference type="GO" id="GO:0005524">
    <property type="term" value="F:ATP binding"/>
    <property type="evidence" value="ECO:0007669"/>
    <property type="project" value="UniProtKB-KW"/>
</dbReference>
<keyword evidence="5" id="KW-1185">Reference proteome</keyword>
<dbReference type="NCBIfam" id="NF010068">
    <property type="entry name" value="PRK13548.1"/>
    <property type="match status" value="1"/>
</dbReference>
<organism evidence="4 5">
    <name type="scientific">Caldalkalibacillus uzonensis</name>
    <dbReference type="NCBI Taxonomy" id="353224"/>
    <lineage>
        <taxon>Bacteria</taxon>
        <taxon>Bacillati</taxon>
        <taxon>Bacillota</taxon>
        <taxon>Bacilli</taxon>
        <taxon>Bacillales</taxon>
        <taxon>Bacillaceae</taxon>
        <taxon>Caldalkalibacillus</taxon>
    </lineage>
</organism>
<dbReference type="PANTHER" id="PTHR42794:SF2">
    <property type="entry name" value="ABC TRANSPORTER ATP-BINDING PROTEIN"/>
    <property type="match status" value="1"/>
</dbReference>
<proteinExistence type="predicted"/>
<dbReference type="InterPro" id="IPR027417">
    <property type="entry name" value="P-loop_NTPase"/>
</dbReference>
<dbReference type="SMART" id="SM00382">
    <property type="entry name" value="AAA"/>
    <property type="match status" value="1"/>
</dbReference>
<evidence type="ECO:0000259" key="3">
    <source>
        <dbReference type="PROSITE" id="PS50893"/>
    </source>
</evidence>
<dbReference type="CDD" id="cd03214">
    <property type="entry name" value="ABC_Iron-Siderophores_B12_Hemin"/>
    <property type="match status" value="1"/>
</dbReference>
<evidence type="ECO:0000313" key="5">
    <source>
        <dbReference type="Proteomes" id="UP001232445"/>
    </source>
</evidence>
<accession>A0ABU0CPN5</accession>
<keyword evidence="1" id="KW-0547">Nucleotide-binding</keyword>
<protein>
    <submittedName>
        <fullName evidence="4">Iron complex transport system ATP-binding protein</fullName>
    </submittedName>
</protein>
<evidence type="ECO:0000256" key="2">
    <source>
        <dbReference type="ARBA" id="ARBA00022840"/>
    </source>
</evidence>
<name>A0ABU0CPN5_9BACI</name>
<evidence type="ECO:0000256" key="1">
    <source>
        <dbReference type="ARBA" id="ARBA00022741"/>
    </source>
</evidence>
<dbReference type="Proteomes" id="UP001232445">
    <property type="component" value="Unassembled WGS sequence"/>
</dbReference>
<dbReference type="InterPro" id="IPR003439">
    <property type="entry name" value="ABC_transporter-like_ATP-bd"/>
</dbReference>
<dbReference type="PANTHER" id="PTHR42794">
    <property type="entry name" value="HEMIN IMPORT ATP-BINDING PROTEIN HMUV"/>
    <property type="match status" value="1"/>
</dbReference>
<evidence type="ECO:0000313" key="4">
    <source>
        <dbReference type="EMBL" id="MDQ0338379.1"/>
    </source>
</evidence>